<feature type="signal peptide" evidence="1">
    <location>
        <begin position="1"/>
        <end position="25"/>
    </location>
</feature>
<dbReference type="Proteomes" id="UP000093510">
    <property type="component" value="Unassembled WGS sequence"/>
</dbReference>
<protein>
    <submittedName>
        <fullName evidence="2">Sporulation protein</fullName>
    </submittedName>
</protein>
<comment type="caution">
    <text evidence="2">The sequence shown here is derived from an EMBL/GenBank/DDBJ whole genome shotgun (WGS) entry which is preliminary data.</text>
</comment>
<proteinExistence type="predicted"/>
<organism evidence="2 3">
    <name type="scientific">Flavobacterium crassostreae</name>
    <dbReference type="NCBI Taxonomy" id="1763534"/>
    <lineage>
        <taxon>Bacteria</taxon>
        <taxon>Pseudomonadati</taxon>
        <taxon>Bacteroidota</taxon>
        <taxon>Flavobacteriia</taxon>
        <taxon>Flavobacteriales</taxon>
        <taxon>Flavobacteriaceae</taxon>
        <taxon>Flavobacterium</taxon>
    </lineage>
</organism>
<evidence type="ECO:0000313" key="3">
    <source>
        <dbReference type="Proteomes" id="UP000093510"/>
    </source>
</evidence>
<gene>
    <name evidence="2" type="ORF">LPBF_10020</name>
</gene>
<dbReference type="AlphaFoldDB" id="A0A1B9DXC2"/>
<name>A0A1B9DXC2_9FLAO</name>
<accession>A0A1B9DXC2</accession>
<dbReference type="OrthoDB" id="2473397at2"/>
<keyword evidence="3" id="KW-1185">Reference proteome</keyword>
<dbReference type="Gene3D" id="3.30.70.1070">
    <property type="entry name" value="Sporulation related repeat"/>
    <property type="match status" value="1"/>
</dbReference>
<reference evidence="2 3" key="1">
    <citation type="submission" date="2016-03" db="EMBL/GenBank/DDBJ databases">
        <authorList>
            <person name="Ploux O."/>
        </authorList>
    </citation>
    <scope>NUCLEOTIDE SEQUENCE [LARGE SCALE GENOMIC DNA]</scope>
    <source>
        <strain evidence="2 3">LPB0076</strain>
    </source>
</reference>
<feature type="chain" id="PRO_5008624872" evidence="1">
    <location>
        <begin position="26"/>
        <end position="129"/>
    </location>
</feature>
<dbReference type="STRING" id="1763534.GCA_001831475_00295"/>
<dbReference type="InterPro" id="IPR036680">
    <property type="entry name" value="SPOR-like_sf"/>
</dbReference>
<evidence type="ECO:0000313" key="2">
    <source>
        <dbReference type="EMBL" id="OCB74329.1"/>
    </source>
</evidence>
<dbReference type="GO" id="GO:0042834">
    <property type="term" value="F:peptidoglycan binding"/>
    <property type="evidence" value="ECO:0007669"/>
    <property type="project" value="InterPro"/>
</dbReference>
<evidence type="ECO:0000256" key="1">
    <source>
        <dbReference type="SAM" id="SignalP"/>
    </source>
</evidence>
<dbReference type="RefSeq" id="WP_066335847.1">
    <property type="nucleotide sequence ID" value="NZ_CP017688.1"/>
</dbReference>
<sequence>MKNIPIKTTLFVSFLFCVSHTTLQAQDQNTSIRQDAKFTQLLNEKRKINPTIAANERYKIQVFSGDSEKAKKALYECKQQFSELDGTIVFNTPNYKVWIGNFRTRIETERNMLEIKKKYPNAFLIKPQK</sequence>
<dbReference type="EMBL" id="LVEP01000038">
    <property type="protein sequence ID" value="OCB74329.1"/>
    <property type="molecule type" value="Genomic_DNA"/>
</dbReference>
<keyword evidence="1" id="KW-0732">Signal</keyword>